<evidence type="ECO:0000259" key="3">
    <source>
        <dbReference type="PROSITE" id="PS50043"/>
    </source>
</evidence>
<dbReference type="PROSITE" id="PS50043">
    <property type="entry name" value="HTH_LUXR_2"/>
    <property type="match status" value="1"/>
</dbReference>
<feature type="domain" description="HTH luxR-type" evidence="3">
    <location>
        <begin position="881"/>
        <end position="946"/>
    </location>
</feature>
<dbReference type="EMBL" id="CP163432">
    <property type="protein sequence ID" value="XDQ08874.1"/>
    <property type="molecule type" value="Genomic_DNA"/>
</dbReference>
<evidence type="ECO:0000313" key="4">
    <source>
        <dbReference type="EMBL" id="XDQ08874.1"/>
    </source>
</evidence>
<dbReference type="InterPro" id="IPR036388">
    <property type="entry name" value="WH-like_DNA-bd_sf"/>
</dbReference>
<dbReference type="Pfam" id="PF13191">
    <property type="entry name" value="AAA_16"/>
    <property type="match status" value="1"/>
</dbReference>
<dbReference type="SUPFAM" id="SSF48452">
    <property type="entry name" value="TPR-like"/>
    <property type="match status" value="1"/>
</dbReference>
<dbReference type="GO" id="GO:0004016">
    <property type="term" value="F:adenylate cyclase activity"/>
    <property type="evidence" value="ECO:0007669"/>
    <property type="project" value="TreeGrafter"/>
</dbReference>
<sequence>MTAVSRPREADAAHCFPNPWPVIRVRFNNLMARRGKTEPIIGNGGSVLSGTLNGTCFTGRQEELTTLAKALHNRRGRPGLIKIPGEAGVGKTRLLTEFLDIAAEIPDVTVAASTAAERQHGPFDGLGSLPPLHDLAGPGGLVLLVDDLHDATHQINVALEQLLRHPPRTDLLVVLAYRPRGIANRLLAALGAAQSQWHIEELRLTGLSSEAVGELFPEGLCGRHQMTLHQESGGNPRYLQLLMSLCQGPGCRGESLLRTDAQIPVEVAAPMLMDVDRLSATARLVAQSAAVVGDAFELEVASAVAELDHPTVLVALDELLARDLIQAASVPGRFGFRHSVVRGVVYRTAPDGWRLGAHARAIDALHSRNQPAVRIAEHVERVGGEGPERGAALIAAARAIELSDPDTAAAWYRTALRLTGDGSEHRERRRELLTALARGAVLTGRLSDGWEALSRRDALVEGKADAGPDAAMAIECRAVLARYAGRYTEARAMLHRALNRSDATIGSTRLRLALAATTVWDTGWDWSEDALLGAVGSGDQMLQSLALAIHAAAALAKGASAVSRRSASEAAQLIEQQTDDQLAHGLDAVWHLGFVELHLERRAQAARRFSRGLALSKAYGQWQSTIPLLVGLGSVHLRQRHLESARSLAEQAIRLAQSPGCEDLLAMALTLRARTALAEGAVLNSLADSRAACEAVTPDSPTWRQARLAQAAARLANDDPAGCLAAVLDAGGGPTLPELPMWDHPRAHDLMGRSELALGRRAEARTWVDRHQAAAEKLGLPGGAGPVAMARARVADDPAEVLAHALEAIDAGTAHEQVLEAGTGHLLASQALLALGAPAGAEKHLDAAEAAVAGCAALDLAPRVRELRAELHAAAVATAEPPAEQYMLSQREFEIARLVSQGRTNRQIARQLDVSHKTVETHLGRIFTKLNVSSRAEIASMVGRSSVIARPRRTAAAR</sequence>
<evidence type="ECO:0000256" key="2">
    <source>
        <dbReference type="ARBA" id="ARBA00022840"/>
    </source>
</evidence>
<accession>A0AB39MT07</accession>
<dbReference type="RefSeq" id="WP_369269322.1">
    <property type="nucleotide sequence ID" value="NZ_CP163432.1"/>
</dbReference>
<dbReference type="InterPro" id="IPR011990">
    <property type="entry name" value="TPR-like_helical_dom_sf"/>
</dbReference>
<evidence type="ECO:0000256" key="1">
    <source>
        <dbReference type="ARBA" id="ARBA00022741"/>
    </source>
</evidence>
<organism evidence="4">
    <name type="scientific">Streptomyces sp. R11</name>
    <dbReference type="NCBI Taxonomy" id="3238625"/>
    <lineage>
        <taxon>Bacteria</taxon>
        <taxon>Bacillati</taxon>
        <taxon>Actinomycetota</taxon>
        <taxon>Actinomycetes</taxon>
        <taxon>Kitasatosporales</taxon>
        <taxon>Streptomycetaceae</taxon>
        <taxon>Streptomyces</taxon>
    </lineage>
</organism>
<dbReference type="InterPro" id="IPR027417">
    <property type="entry name" value="P-loop_NTPase"/>
</dbReference>
<reference evidence="4" key="1">
    <citation type="submission" date="2024-07" db="EMBL/GenBank/DDBJ databases">
        <authorList>
            <person name="Yu S.T."/>
        </authorList>
    </citation>
    <scope>NUCLEOTIDE SEQUENCE</scope>
    <source>
        <strain evidence="4">R11</strain>
    </source>
</reference>
<dbReference type="PROSITE" id="PS00622">
    <property type="entry name" value="HTH_LUXR_1"/>
    <property type="match status" value="1"/>
</dbReference>
<dbReference type="PANTHER" id="PTHR16305:SF35">
    <property type="entry name" value="TRANSCRIPTIONAL ACTIVATOR DOMAIN"/>
    <property type="match status" value="1"/>
</dbReference>
<keyword evidence="2" id="KW-0067">ATP-binding</keyword>
<proteinExistence type="predicted"/>
<dbReference type="Pfam" id="PF00196">
    <property type="entry name" value="GerE"/>
    <property type="match status" value="1"/>
</dbReference>
<dbReference type="SMART" id="SM00421">
    <property type="entry name" value="HTH_LUXR"/>
    <property type="match status" value="1"/>
</dbReference>
<dbReference type="GO" id="GO:0006355">
    <property type="term" value="P:regulation of DNA-templated transcription"/>
    <property type="evidence" value="ECO:0007669"/>
    <property type="project" value="InterPro"/>
</dbReference>
<keyword evidence="1" id="KW-0547">Nucleotide-binding</keyword>
<dbReference type="InterPro" id="IPR016032">
    <property type="entry name" value="Sig_transdc_resp-reg_C-effctor"/>
</dbReference>
<dbReference type="Gene3D" id="1.25.40.10">
    <property type="entry name" value="Tetratricopeptide repeat domain"/>
    <property type="match status" value="1"/>
</dbReference>
<dbReference type="GO" id="GO:0003677">
    <property type="term" value="F:DNA binding"/>
    <property type="evidence" value="ECO:0007669"/>
    <property type="project" value="InterPro"/>
</dbReference>
<dbReference type="Gene3D" id="3.40.50.300">
    <property type="entry name" value="P-loop containing nucleotide triphosphate hydrolases"/>
    <property type="match status" value="1"/>
</dbReference>
<name>A0AB39MT07_9ACTN</name>
<dbReference type="AlphaFoldDB" id="A0AB39MT07"/>
<dbReference type="InterPro" id="IPR000792">
    <property type="entry name" value="Tscrpt_reg_LuxR_C"/>
</dbReference>
<dbReference type="InterPro" id="IPR041664">
    <property type="entry name" value="AAA_16"/>
</dbReference>
<gene>
    <name evidence="4" type="ORF">AB5J55_04045</name>
</gene>
<dbReference type="PRINTS" id="PR00038">
    <property type="entry name" value="HTHLUXR"/>
</dbReference>
<dbReference type="SUPFAM" id="SSF46894">
    <property type="entry name" value="C-terminal effector domain of the bipartite response regulators"/>
    <property type="match status" value="1"/>
</dbReference>
<dbReference type="GO" id="GO:0005737">
    <property type="term" value="C:cytoplasm"/>
    <property type="evidence" value="ECO:0007669"/>
    <property type="project" value="TreeGrafter"/>
</dbReference>
<dbReference type="Gene3D" id="1.10.10.10">
    <property type="entry name" value="Winged helix-like DNA-binding domain superfamily/Winged helix DNA-binding domain"/>
    <property type="match status" value="1"/>
</dbReference>
<dbReference type="PANTHER" id="PTHR16305">
    <property type="entry name" value="TESTICULAR SOLUBLE ADENYLYL CYCLASE"/>
    <property type="match status" value="1"/>
</dbReference>
<dbReference type="SUPFAM" id="SSF52540">
    <property type="entry name" value="P-loop containing nucleoside triphosphate hydrolases"/>
    <property type="match status" value="1"/>
</dbReference>
<dbReference type="CDD" id="cd06170">
    <property type="entry name" value="LuxR_C_like"/>
    <property type="match status" value="1"/>
</dbReference>
<protein>
    <submittedName>
        <fullName evidence="4">LuxR C-terminal-related transcriptional regulator</fullName>
    </submittedName>
</protein>
<dbReference type="GO" id="GO:0005524">
    <property type="term" value="F:ATP binding"/>
    <property type="evidence" value="ECO:0007669"/>
    <property type="project" value="UniProtKB-KW"/>
</dbReference>